<name>A7ATM9_BABBO</name>
<reference evidence="3" key="2">
    <citation type="journal article" date="2020" name="Data Brief">
        <title>Transcriptome dataset of Babesia bovis life stages within vertebrate and invertebrate hosts.</title>
        <authorList>
            <person name="Ueti M.W."/>
            <person name="Johnson W.C."/>
            <person name="Kappmeyer L.S."/>
            <person name="Herndon D.R."/>
            <person name="Mousel M.R."/>
            <person name="Reif K.E."/>
            <person name="Taus N.S."/>
            <person name="Ifeonu O.O."/>
            <person name="Silva J.C."/>
            <person name="Suarez C.E."/>
            <person name="Brayton K.A."/>
        </authorList>
    </citation>
    <scope>NUCLEOTIDE SEQUENCE [LARGE SCALE GENOMIC DNA]</scope>
</reference>
<accession>A7ATM9</accession>
<dbReference type="KEGG" id="bbo:BBOV_II003350"/>
<feature type="transmembrane region" description="Helical" evidence="1">
    <location>
        <begin position="411"/>
        <end position="435"/>
    </location>
</feature>
<sequence length="530" mass="60839">MEASQDPWLRKPYKERITESIYPLLLCGCRFILSLTQFSVAVDTFVMLKELNRMNNDSFDVSLRNIADTVEPKDYDWVPTLTTPKDRGEAITTNYGTNKLFNLYIIRLSHYFRRQLGEIVICPATISLIFMTVLTVFDLYEILQSTYARAKLQRIRTWLQTSLYVFTFTLITLQLVTLLYESSEIAHMEVVYSFLFAYESRIDTLNPMLMKSGVRSLKYRLVACIIFNIASLVPDTYLILVRTIQPLRLYTIVNSMKVATGLITLGTLVMIGIMKYYILSALDPKLLGDKTSIQLIQHNPLMDINYYYPRTTNKVDMITTSSSFISQELTHLPVFSNSDQINFRLLRTIKELRLNEENYGSKDAITVTQKIVNQFENKPSPTNTNVALETNMANYAFVQSSYAQMKTALNVLLLLCVYFTISALGFGLYAFLMVIRRHKIYIYVNLIVDVVGIVWQVCNIILAVYPMETTEFFCDAGTYLPGTATLNFETNAVFTWFCRAKPIASLLFGMAIVQLAIFVSDIIVLYLLWK</sequence>
<keyword evidence="1" id="KW-1133">Transmembrane helix</keyword>
<feature type="transmembrane region" description="Helical" evidence="1">
    <location>
        <begin position="219"/>
        <end position="240"/>
    </location>
</feature>
<dbReference type="Proteomes" id="UP000002173">
    <property type="component" value="Unassembled WGS sequence"/>
</dbReference>
<dbReference type="AlphaFoldDB" id="A7ATM9"/>
<dbReference type="InParanoid" id="A7ATM9"/>
<feature type="transmembrane region" description="Helical" evidence="1">
    <location>
        <begin position="116"/>
        <end position="140"/>
    </location>
</feature>
<dbReference type="RefSeq" id="XP_001609858.1">
    <property type="nucleotide sequence ID" value="XM_001609808.1"/>
</dbReference>
<evidence type="ECO:0000313" key="3">
    <source>
        <dbReference type="Proteomes" id="UP000002173"/>
    </source>
</evidence>
<evidence type="ECO:0000313" key="2">
    <source>
        <dbReference type="EMBL" id="EDO06290.1"/>
    </source>
</evidence>
<dbReference type="EMBL" id="AAXT01000003">
    <property type="protein sequence ID" value="EDO06290.1"/>
    <property type="molecule type" value="Genomic_DNA"/>
</dbReference>
<reference evidence="3" key="3">
    <citation type="journal article" date="2021" name="Int. J. Parasitol.">
        <title>Comparative analysis of gene expression between Babesia bovis blood stages and kinetes allowed by improved genome annotation.</title>
        <authorList>
            <person name="Ueti M.W."/>
            <person name="Johnson W.C."/>
            <person name="Kappmeyer L.S."/>
            <person name="Herndon D.R."/>
            <person name="Mousel M.R."/>
            <person name="Reif K.E."/>
            <person name="Taus N.S."/>
            <person name="Ifeonu O.O."/>
            <person name="Silva J.C."/>
            <person name="Suarez C.E."/>
            <person name="Brayton K.A."/>
        </authorList>
    </citation>
    <scope>NUCLEOTIDE SEQUENCE [LARGE SCALE GENOMIC DNA]</scope>
</reference>
<keyword evidence="3" id="KW-1185">Reference proteome</keyword>
<evidence type="ECO:0000256" key="1">
    <source>
        <dbReference type="SAM" id="Phobius"/>
    </source>
</evidence>
<feature type="transmembrane region" description="Helical" evidence="1">
    <location>
        <begin position="503"/>
        <end position="529"/>
    </location>
</feature>
<keyword evidence="1" id="KW-0812">Transmembrane</keyword>
<dbReference type="GeneID" id="5478087"/>
<keyword evidence="1" id="KW-0472">Membrane</keyword>
<feature type="transmembrane region" description="Helical" evidence="1">
    <location>
        <begin position="442"/>
        <end position="465"/>
    </location>
</feature>
<dbReference type="OMA" id="FTNIVHC"/>
<feature type="transmembrane region" description="Helical" evidence="1">
    <location>
        <begin position="261"/>
        <end position="279"/>
    </location>
</feature>
<reference evidence="2 3" key="1">
    <citation type="journal article" date="2007" name="PLoS Pathog.">
        <title>Genome sequence of Babesia bovis and comparative analysis of apicomplexan hemoprotozoa.</title>
        <authorList>
            <person name="Brayton K.A."/>
            <person name="Lau A.O.T."/>
            <person name="Herndon D.R."/>
            <person name="Hannick L."/>
            <person name="Kappmeyer L.S."/>
            <person name="Berens S.J."/>
            <person name="Bidwell S.L."/>
            <person name="Brown W.C."/>
            <person name="Crabtree J."/>
            <person name="Fadrosh D."/>
            <person name="Feldblum T."/>
            <person name="Forberger H.A."/>
            <person name="Haas B.J."/>
            <person name="Howell J.M."/>
            <person name="Khouri H."/>
            <person name="Koo H."/>
            <person name="Mann D.J."/>
            <person name="Norimine J."/>
            <person name="Paulsen I.T."/>
            <person name="Radune D."/>
            <person name="Ren Q."/>
            <person name="Smith R.K. Jr."/>
            <person name="Suarez C.E."/>
            <person name="White O."/>
            <person name="Wortman J.R."/>
            <person name="Knowles D.P. Jr."/>
            <person name="McElwain T.F."/>
            <person name="Nene V.M."/>
        </authorList>
    </citation>
    <scope>NUCLEOTIDE SEQUENCE [LARGE SCALE GENOMIC DNA]</scope>
    <source>
        <strain evidence="2">T2Bo</strain>
    </source>
</reference>
<organism evidence="2 3">
    <name type="scientific">Babesia bovis</name>
    <dbReference type="NCBI Taxonomy" id="5865"/>
    <lineage>
        <taxon>Eukaryota</taxon>
        <taxon>Sar</taxon>
        <taxon>Alveolata</taxon>
        <taxon>Apicomplexa</taxon>
        <taxon>Aconoidasida</taxon>
        <taxon>Piroplasmida</taxon>
        <taxon>Babesiidae</taxon>
        <taxon>Babesia</taxon>
    </lineage>
</organism>
<dbReference type="eggNOG" id="ENOG502QX9B">
    <property type="taxonomic scope" value="Eukaryota"/>
</dbReference>
<feature type="transmembrane region" description="Helical" evidence="1">
    <location>
        <begin position="21"/>
        <end position="42"/>
    </location>
</feature>
<dbReference type="VEuPathDB" id="PiroplasmaDB:BBOV_II003350"/>
<protein>
    <submittedName>
        <fullName evidence="2">Uncharacterized protein</fullName>
    </submittedName>
</protein>
<comment type="caution">
    <text evidence="2">The sequence shown here is derived from an EMBL/GenBank/DDBJ whole genome shotgun (WGS) entry which is preliminary data.</text>
</comment>
<proteinExistence type="predicted"/>
<gene>
    <name evidence="2" type="ORF">BBOV_II003350</name>
</gene>
<feature type="transmembrane region" description="Helical" evidence="1">
    <location>
        <begin position="161"/>
        <end position="180"/>
    </location>
</feature>